<evidence type="ECO:0000313" key="3">
    <source>
        <dbReference type="Proteomes" id="UP001281447"/>
    </source>
</evidence>
<reference evidence="2 3" key="1">
    <citation type="submission" date="2023-10" db="EMBL/GenBank/DDBJ databases">
        <title>Virgibacillus halophilus 5B73C genome.</title>
        <authorList>
            <person name="Miliotis G."/>
            <person name="Sengupta P."/>
            <person name="Hameed A."/>
            <person name="Chuvochina M."/>
            <person name="Mcdonagh F."/>
            <person name="Simpson A.C."/>
            <person name="Singh N.K."/>
            <person name="Rekha P.D."/>
            <person name="Raman K."/>
            <person name="Hugenholtz P."/>
            <person name="Venkateswaran K."/>
        </authorList>
    </citation>
    <scope>NUCLEOTIDE SEQUENCE [LARGE SCALE GENOMIC DNA]</scope>
    <source>
        <strain evidence="2 3">5B73C</strain>
    </source>
</reference>
<sequence>MPLEYKTEQQKKAFYNSGAWKKLRLDALERDNYECQHCKADGKVTVDSVKEEGKRKEIVLNVDHKYPIEFYPKLALVLDNLQTLCINHHNIKEGRTMDKIRPKSKKKKWDDEWW</sequence>
<dbReference type="EMBL" id="JAWDIP010000004">
    <property type="protein sequence ID" value="MDY0396792.1"/>
    <property type="molecule type" value="Genomic_DNA"/>
</dbReference>
<evidence type="ECO:0000259" key="1">
    <source>
        <dbReference type="SMART" id="SM00507"/>
    </source>
</evidence>
<dbReference type="InterPro" id="IPR003615">
    <property type="entry name" value="HNH_nuc"/>
</dbReference>
<dbReference type="Proteomes" id="UP001281447">
    <property type="component" value="Unassembled WGS sequence"/>
</dbReference>
<keyword evidence="2" id="KW-0540">Nuclease</keyword>
<keyword evidence="2" id="KW-0378">Hydrolase</keyword>
<dbReference type="Gene3D" id="1.10.30.50">
    <property type="match status" value="1"/>
</dbReference>
<accession>A0ABU5CBU4</accession>
<feature type="domain" description="HNH nuclease" evidence="1">
    <location>
        <begin position="22"/>
        <end position="90"/>
    </location>
</feature>
<dbReference type="SMART" id="SM00507">
    <property type="entry name" value="HNHc"/>
    <property type="match status" value="1"/>
</dbReference>
<comment type="caution">
    <text evidence="2">The sequence shown here is derived from an EMBL/GenBank/DDBJ whole genome shotgun (WGS) entry which is preliminary data.</text>
</comment>
<protein>
    <submittedName>
        <fullName evidence="2">HNH endonuclease</fullName>
    </submittedName>
</protein>
<dbReference type="CDD" id="cd00085">
    <property type="entry name" value="HNHc"/>
    <property type="match status" value="1"/>
</dbReference>
<evidence type="ECO:0000313" key="2">
    <source>
        <dbReference type="EMBL" id="MDY0396792.1"/>
    </source>
</evidence>
<gene>
    <name evidence="2" type="ORF">RWE15_23960</name>
</gene>
<dbReference type="GO" id="GO:0004519">
    <property type="term" value="F:endonuclease activity"/>
    <property type="evidence" value="ECO:0007669"/>
    <property type="project" value="UniProtKB-KW"/>
</dbReference>
<dbReference type="RefSeq" id="WP_390356860.1">
    <property type="nucleotide sequence ID" value="NZ_JBHUIZ010000014.1"/>
</dbReference>
<keyword evidence="3" id="KW-1185">Reference proteome</keyword>
<organism evidence="2 3">
    <name type="scientific">Tigheibacillus halophilus</name>
    <dbReference type="NCBI Taxonomy" id="361280"/>
    <lineage>
        <taxon>Bacteria</taxon>
        <taxon>Bacillati</taxon>
        <taxon>Bacillota</taxon>
        <taxon>Bacilli</taxon>
        <taxon>Bacillales</taxon>
        <taxon>Bacillaceae</taxon>
        <taxon>Tigheibacillus</taxon>
    </lineage>
</organism>
<keyword evidence="2" id="KW-0255">Endonuclease</keyword>
<proteinExistence type="predicted"/>
<name>A0ABU5CBU4_9BACI</name>